<feature type="binding site" evidence="6">
    <location>
        <position position="60"/>
    </location>
    <ligand>
        <name>Na(+)</name>
        <dbReference type="ChEBI" id="CHEBI:29101"/>
        <label>1</label>
    </ligand>
</feature>
<dbReference type="PROSITE" id="PS50267">
    <property type="entry name" value="NA_NEUROTRAN_SYMP_3"/>
    <property type="match status" value="1"/>
</dbReference>
<feature type="binding site" evidence="6">
    <location>
        <position position="409"/>
    </location>
    <ligand>
        <name>Na(+)</name>
        <dbReference type="ChEBI" id="CHEBI:29101"/>
        <label>1</label>
    </ligand>
</feature>
<gene>
    <name evidence="10" type="ORF">FBUS_05397</name>
</gene>
<keyword evidence="11" id="KW-1185">Reference proteome</keyword>
<feature type="binding site" evidence="6">
    <location>
        <position position="312"/>
    </location>
    <ligand>
        <name>Na(+)</name>
        <dbReference type="ChEBI" id="CHEBI:29101"/>
        <label>1</label>
    </ligand>
</feature>
<evidence type="ECO:0000256" key="1">
    <source>
        <dbReference type="ARBA" id="ARBA00004141"/>
    </source>
</evidence>
<keyword evidence="2 8" id="KW-0813">Transport</keyword>
<comment type="subcellular location">
    <subcellularLocation>
        <location evidence="1">Membrane</location>
        <topology evidence="1">Multi-pass membrane protein</topology>
    </subcellularLocation>
</comment>
<feature type="transmembrane region" description="Helical" evidence="9">
    <location>
        <begin position="473"/>
        <end position="496"/>
    </location>
</feature>
<dbReference type="PROSITE" id="PS00610">
    <property type="entry name" value="NA_NEUROTRAN_SYMP_1"/>
    <property type="match status" value="1"/>
</dbReference>
<dbReference type="GO" id="GO:0015293">
    <property type="term" value="F:symporter activity"/>
    <property type="evidence" value="ECO:0007669"/>
    <property type="project" value="UniProtKB-KW"/>
</dbReference>
<feature type="transmembrane region" description="Helical" evidence="9">
    <location>
        <begin position="301"/>
        <end position="326"/>
    </location>
</feature>
<organism evidence="10 11">
    <name type="scientific">Fasciolopsis buskii</name>
    <dbReference type="NCBI Taxonomy" id="27845"/>
    <lineage>
        <taxon>Eukaryota</taxon>
        <taxon>Metazoa</taxon>
        <taxon>Spiralia</taxon>
        <taxon>Lophotrochozoa</taxon>
        <taxon>Platyhelminthes</taxon>
        <taxon>Trematoda</taxon>
        <taxon>Digenea</taxon>
        <taxon>Plagiorchiida</taxon>
        <taxon>Echinostomata</taxon>
        <taxon>Echinostomatoidea</taxon>
        <taxon>Fasciolidae</taxon>
        <taxon>Fasciolopsis</taxon>
    </lineage>
</organism>
<feature type="transmembrane region" description="Helical" evidence="9">
    <location>
        <begin position="517"/>
        <end position="536"/>
    </location>
</feature>
<feature type="binding site" evidence="6">
    <location>
        <position position="58"/>
    </location>
    <ligand>
        <name>Na(+)</name>
        <dbReference type="ChEBI" id="CHEBI:29101"/>
        <label>1</label>
    </ligand>
</feature>
<dbReference type="EMBL" id="LUCM01007302">
    <property type="protein sequence ID" value="KAA0190190.1"/>
    <property type="molecule type" value="Genomic_DNA"/>
</dbReference>
<keyword evidence="3 8" id="KW-0812">Transmembrane</keyword>
<dbReference type="InterPro" id="IPR037272">
    <property type="entry name" value="SNS_sf"/>
</dbReference>
<dbReference type="InterPro" id="IPR000175">
    <property type="entry name" value="Na/ntran_symport"/>
</dbReference>
<proteinExistence type="inferred from homology"/>
<sequence length="695" mass="78243">SDQLTGLDEYQTDEIVVTSTNQNGTESIAATFPRAQRLSSPEHETWSNQCDFFLSILGYAVDLANVWRFPYVCFTNGGGAFLIPYFVLTVCSALPMFYLELILGQKHRHGAIKLWDICPVFRGVGIAQILISYMVAFYYNTVTAWSLYFFLASITDRLPWTHCDIRRGNTPDCISYNELVGRLATGMAEENNTMSVLHNQTLASTEYFERVVLSIQRSPGLENLGPIRWQIVGCTAVTFLILYASMRHGVKTSGKVVYVTALCPYILLSVLLFNGITLEGSKEGIWYFIRPRFEKLSEMKVWANAAIQIFFSTGAGFGAHIAYATYNPPQYNCYRDCIITSIVNAMTSVFAGITVFAYLGYLARLMRTPVESVTGEGPGLVFQVYPFAIGTLPCAPFWAFTFFLLLIMLGLDSGMGGLESVTTALVDMIPKKLTQYKQFRPILTLIILGSACVVAMVNATSGGMYVFNLMDRYMAGASLLIGSLFQVIAIAWFYGLDQLCEDIEKMSLPNPSLYWRLCWKFITPFMLTVMIVSSILDPTPLRYNYGTRHPELMQNASDRIEIGIQGTNQFYEYPPWAEKIGWCMSGISVLMIPIVAIVAIIQSGCHFQIRKIISIGPMEFRPLSRKWFTFKRQTNMPTNKTKKSKNRRLQFDQEMKEKVCQTTISGNHSVGKSSPKYPIVVNRSAQEENFNKLNP</sequence>
<accession>A0A8E0VK13</accession>
<evidence type="ECO:0000256" key="6">
    <source>
        <dbReference type="PIRSR" id="PIRSR600175-1"/>
    </source>
</evidence>
<dbReference type="GO" id="GO:0005886">
    <property type="term" value="C:plasma membrane"/>
    <property type="evidence" value="ECO:0007669"/>
    <property type="project" value="TreeGrafter"/>
</dbReference>
<keyword evidence="6" id="KW-0915">Sodium</keyword>
<protein>
    <recommendedName>
        <fullName evidence="8">Transporter</fullName>
    </recommendedName>
</protein>
<feature type="transmembrane region" description="Helical" evidence="9">
    <location>
        <begin position="256"/>
        <end position="276"/>
    </location>
</feature>
<dbReference type="GO" id="GO:0035725">
    <property type="term" value="P:sodium ion transmembrane transport"/>
    <property type="evidence" value="ECO:0007669"/>
    <property type="project" value="TreeGrafter"/>
</dbReference>
<keyword evidence="4 9" id="KW-1133">Transmembrane helix</keyword>
<feature type="transmembrane region" description="Helical" evidence="9">
    <location>
        <begin position="383"/>
        <end position="409"/>
    </location>
</feature>
<dbReference type="PANTHER" id="PTHR11616">
    <property type="entry name" value="SODIUM/CHLORIDE DEPENDENT TRANSPORTER"/>
    <property type="match status" value="1"/>
</dbReference>
<feature type="binding site" evidence="6">
    <location>
        <position position="413"/>
    </location>
    <ligand>
        <name>Na(+)</name>
        <dbReference type="ChEBI" id="CHEBI:29101"/>
        <label>1</label>
    </ligand>
</feature>
<feature type="transmembrane region" description="Helical" evidence="9">
    <location>
        <begin position="338"/>
        <end position="363"/>
    </location>
</feature>
<dbReference type="Pfam" id="PF00209">
    <property type="entry name" value="SNF"/>
    <property type="match status" value="1"/>
</dbReference>
<evidence type="ECO:0000313" key="11">
    <source>
        <dbReference type="Proteomes" id="UP000728185"/>
    </source>
</evidence>
<dbReference type="GO" id="GO:0046872">
    <property type="term" value="F:metal ion binding"/>
    <property type="evidence" value="ECO:0007669"/>
    <property type="project" value="UniProtKB-KW"/>
</dbReference>
<keyword evidence="8" id="KW-0769">Symport</keyword>
<feature type="binding site" evidence="6">
    <location>
        <position position="65"/>
    </location>
    <ligand>
        <name>Na(+)</name>
        <dbReference type="ChEBI" id="CHEBI:29101"/>
        <label>1</label>
    </ligand>
</feature>
<name>A0A8E0VK13_9TREM</name>
<keyword evidence="6" id="KW-0479">Metal-binding</keyword>
<dbReference type="PRINTS" id="PR00176">
    <property type="entry name" value="NANEUSMPORT"/>
</dbReference>
<feature type="transmembrane region" description="Helical" evidence="9">
    <location>
        <begin position="579"/>
        <end position="601"/>
    </location>
</feature>
<feature type="non-terminal residue" evidence="10">
    <location>
        <position position="1"/>
    </location>
</feature>
<dbReference type="GO" id="GO:0006865">
    <property type="term" value="P:amino acid transport"/>
    <property type="evidence" value="ECO:0007669"/>
    <property type="project" value="TreeGrafter"/>
</dbReference>
<feature type="binding site" evidence="6">
    <location>
        <position position="344"/>
    </location>
    <ligand>
        <name>Na(+)</name>
        <dbReference type="ChEBI" id="CHEBI:29101"/>
        <label>1</label>
    </ligand>
</feature>
<comment type="caution">
    <text evidence="10">The sequence shown here is derived from an EMBL/GenBank/DDBJ whole genome shotgun (WGS) entry which is preliminary data.</text>
</comment>
<evidence type="ECO:0000256" key="9">
    <source>
        <dbReference type="SAM" id="Phobius"/>
    </source>
</evidence>
<dbReference type="AlphaFoldDB" id="A0A8E0VK13"/>
<evidence type="ECO:0000313" key="10">
    <source>
        <dbReference type="EMBL" id="KAA0190190.1"/>
    </source>
</evidence>
<keyword evidence="7" id="KW-1015">Disulfide bond</keyword>
<evidence type="ECO:0000256" key="8">
    <source>
        <dbReference type="RuleBase" id="RU003732"/>
    </source>
</evidence>
<dbReference type="SUPFAM" id="SSF161070">
    <property type="entry name" value="SNF-like"/>
    <property type="match status" value="1"/>
</dbReference>
<feature type="transmembrane region" description="Helical" evidence="9">
    <location>
        <begin position="79"/>
        <end position="99"/>
    </location>
</feature>
<dbReference type="PANTHER" id="PTHR11616:SF38">
    <property type="entry name" value="SODIUM-DEPENDENT DOPAMINE TRANSPORTER"/>
    <property type="match status" value="1"/>
</dbReference>
<feature type="transmembrane region" description="Helical" evidence="9">
    <location>
        <begin position="442"/>
        <end position="467"/>
    </location>
</feature>
<evidence type="ECO:0000256" key="3">
    <source>
        <dbReference type="ARBA" id="ARBA00022692"/>
    </source>
</evidence>
<comment type="similarity">
    <text evidence="8">Belongs to the sodium:neurotransmitter symporter (SNF) (TC 2.A.22) family.</text>
</comment>
<dbReference type="OrthoDB" id="6581954at2759"/>
<evidence type="ECO:0000256" key="5">
    <source>
        <dbReference type="ARBA" id="ARBA00023136"/>
    </source>
</evidence>
<feature type="binding site" evidence="6">
    <location>
        <position position="412"/>
    </location>
    <ligand>
        <name>Na(+)</name>
        <dbReference type="ChEBI" id="CHEBI:29101"/>
        <label>1</label>
    </ligand>
</feature>
<feature type="transmembrane region" description="Helical" evidence="9">
    <location>
        <begin position="227"/>
        <end position="244"/>
    </location>
</feature>
<feature type="disulfide bond" evidence="7">
    <location>
        <begin position="163"/>
        <end position="173"/>
    </location>
</feature>
<dbReference type="Proteomes" id="UP000728185">
    <property type="component" value="Unassembled WGS sequence"/>
</dbReference>
<evidence type="ECO:0000256" key="4">
    <source>
        <dbReference type="ARBA" id="ARBA00022989"/>
    </source>
</evidence>
<keyword evidence="5 9" id="KW-0472">Membrane</keyword>
<evidence type="ECO:0000256" key="2">
    <source>
        <dbReference type="ARBA" id="ARBA00022448"/>
    </source>
</evidence>
<reference evidence="10" key="1">
    <citation type="submission" date="2019-05" db="EMBL/GenBank/DDBJ databases">
        <title>Annotation for the trematode Fasciolopsis buski.</title>
        <authorList>
            <person name="Choi Y.-J."/>
        </authorList>
    </citation>
    <scope>NUCLEOTIDE SEQUENCE</scope>
    <source>
        <strain evidence="10">HT</strain>
        <tissue evidence="10">Whole worm</tissue>
    </source>
</reference>
<evidence type="ECO:0000256" key="7">
    <source>
        <dbReference type="PIRSR" id="PIRSR600175-2"/>
    </source>
</evidence>
<feature type="binding site" evidence="6">
    <location>
        <position position="61"/>
    </location>
    <ligand>
        <name>Na(+)</name>
        <dbReference type="ChEBI" id="CHEBI:29101"/>
        <label>1</label>
    </ligand>
</feature>